<feature type="compositionally biased region" description="Polar residues" evidence="1">
    <location>
        <begin position="158"/>
        <end position="171"/>
    </location>
</feature>
<evidence type="ECO:0000256" key="1">
    <source>
        <dbReference type="SAM" id="MobiDB-lite"/>
    </source>
</evidence>
<comment type="caution">
    <text evidence="2">The sequence shown here is derived from an EMBL/GenBank/DDBJ whole genome shotgun (WGS) entry which is preliminary data.</text>
</comment>
<evidence type="ECO:0000313" key="3">
    <source>
        <dbReference type="Proteomes" id="UP000663801"/>
    </source>
</evidence>
<gene>
    <name evidence="2" type="ORF">JL107_06510</name>
</gene>
<accession>A0A938YEB1</accession>
<dbReference type="Proteomes" id="UP000663801">
    <property type="component" value="Unassembled WGS sequence"/>
</dbReference>
<proteinExistence type="predicted"/>
<sequence length="182" mass="18034">MTGPTPGPLAAEAGLLLDVLAERLAALQPTARPAVPDGPGATPDPSTPAGTAPDATPAAGPACTTGCPFCQVLAVVRGERPETAARLVDGALVVVRGLRSLLDHSPADHGSSDHGGSPAATDPGRPAEPGRHPTDTRQGAGSSAPPPGRTTRPDGTDSSADQAASTGTGTAPQARVEWIDIR</sequence>
<dbReference type="EMBL" id="JAERWL010000006">
    <property type="protein sequence ID" value="MBM9476090.1"/>
    <property type="molecule type" value="Genomic_DNA"/>
</dbReference>
<name>A0A938YEB1_9ACTN</name>
<organism evidence="2 3">
    <name type="scientific">Nakamurella flavida</name>
    <dbReference type="NCBI Taxonomy" id="363630"/>
    <lineage>
        <taxon>Bacteria</taxon>
        <taxon>Bacillati</taxon>
        <taxon>Actinomycetota</taxon>
        <taxon>Actinomycetes</taxon>
        <taxon>Nakamurellales</taxon>
        <taxon>Nakamurellaceae</taxon>
        <taxon>Nakamurella</taxon>
    </lineage>
</organism>
<evidence type="ECO:0000313" key="2">
    <source>
        <dbReference type="EMBL" id="MBM9476090.1"/>
    </source>
</evidence>
<dbReference type="RefSeq" id="WP_205256193.1">
    <property type="nucleotide sequence ID" value="NZ_BAAAPV010000003.1"/>
</dbReference>
<feature type="region of interest" description="Disordered" evidence="1">
    <location>
        <begin position="104"/>
        <end position="182"/>
    </location>
</feature>
<keyword evidence="3" id="KW-1185">Reference proteome</keyword>
<feature type="region of interest" description="Disordered" evidence="1">
    <location>
        <begin position="29"/>
        <end position="60"/>
    </location>
</feature>
<feature type="compositionally biased region" description="Low complexity" evidence="1">
    <location>
        <begin position="37"/>
        <end position="60"/>
    </location>
</feature>
<reference evidence="2" key="1">
    <citation type="submission" date="2021-01" db="EMBL/GenBank/DDBJ databases">
        <title>KCTC 19127 draft genome.</title>
        <authorList>
            <person name="An D."/>
        </authorList>
    </citation>
    <scope>NUCLEOTIDE SEQUENCE</scope>
    <source>
        <strain evidence="2">KCTC 19127</strain>
    </source>
</reference>
<protein>
    <submittedName>
        <fullName evidence="2">Uncharacterized protein</fullName>
    </submittedName>
</protein>
<dbReference type="AlphaFoldDB" id="A0A938YEB1"/>